<dbReference type="Proteomes" id="UP001500167">
    <property type="component" value="Unassembled WGS sequence"/>
</dbReference>
<name>A0ABP8AFZ5_9SPHI</name>
<evidence type="ECO:0008006" key="3">
    <source>
        <dbReference type="Google" id="ProtNLM"/>
    </source>
</evidence>
<proteinExistence type="predicted"/>
<gene>
    <name evidence="1" type="ORF">GCM10022218_41910</name>
</gene>
<accession>A0ABP8AFZ5</accession>
<organism evidence="1 2">
    <name type="scientific">Sphingobacterium ginsenosidimutans</name>
    <dbReference type="NCBI Taxonomy" id="687845"/>
    <lineage>
        <taxon>Bacteria</taxon>
        <taxon>Pseudomonadati</taxon>
        <taxon>Bacteroidota</taxon>
        <taxon>Sphingobacteriia</taxon>
        <taxon>Sphingobacteriales</taxon>
        <taxon>Sphingobacteriaceae</taxon>
        <taxon>Sphingobacterium</taxon>
    </lineage>
</organism>
<comment type="caution">
    <text evidence="1">The sequence shown here is derived from an EMBL/GenBank/DDBJ whole genome shotgun (WGS) entry which is preliminary data.</text>
</comment>
<reference evidence="2" key="1">
    <citation type="journal article" date="2019" name="Int. J. Syst. Evol. Microbiol.">
        <title>The Global Catalogue of Microorganisms (GCM) 10K type strain sequencing project: providing services to taxonomists for standard genome sequencing and annotation.</title>
        <authorList>
            <consortium name="The Broad Institute Genomics Platform"/>
            <consortium name="The Broad Institute Genome Sequencing Center for Infectious Disease"/>
            <person name="Wu L."/>
            <person name="Ma J."/>
        </authorList>
    </citation>
    <scope>NUCLEOTIDE SEQUENCE [LARGE SCALE GENOMIC DNA]</scope>
    <source>
        <strain evidence="2">JCM 16722</strain>
    </source>
</reference>
<dbReference type="EMBL" id="BAAAZK010000008">
    <property type="protein sequence ID" value="GAA4183336.1"/>
    <property type="molecule type" value="Genomic_DNA"/>
</dbReference>
<sequence length="753" mass="85939">MISSVQDSLKENILDTVNITRNYRTITIDDIKRKNFSTAYDLLKNDPNFKFEDDGVYYQGKLLTTIKVNGQVFNFTSPVELLKMFPSSILSSFNLDPYTDPLNKFWGNENLVINSIDLRTPNGKISGVLGNMAMKYNFRKKYDFLGNTIYFKNNTTTLFDLNLNNNSWDWGADVGENLNKVVNSKISVQNTTKFKNGDLSIKAGYAHNNMLSKDYYIDSLAVLQASINGGGIERVQKSFNRSFNVNSTLNQVFDKFYFDVTLSAQKDRFKSSNSNLNDTANDFLSNDSSEIEGYNGGINVGYKLYKNQLFLVTSTSFGQNKSVNENNYQNDSIFNSLSGRSKSDYIQSKISLKFNFSKVFLGDVYYNLNRSNAVSTNQINSAESVEVKLKNQIQNIGTTFRWSKSKFDFNTNIYYERSNNKFENDLEHKSTMRNKGLLYNSSLIVRGLKSRLNNTFTFGKVIIYPTLSQKNPTNVTLSDNYSSIGNPDLKNQSVFNFNWSSNYQLKNADNLNLGFSTSLNRNKIIENLSVLKNDTTISGVDFIKGIRLLSYANSKNTNSPNSNLVLTYVKNNLFIPNLNLQNGLSYSISATDRYINDKSFSDKSTTYSANINTFYYREGFSANILYNLSLNHNSFISAEENQLSSTFRTLSQSISTTAKLNYFALFNLEISNNYNVINSSGISFENNRTDVTLSQKYFKGKLEASLNIFDLFNQMRQNKILKNDFLIRRESRSNLIGRYFLLNITYKFQNLKS</sequence>
<evidence type="ECO:0000313" key="2">
    <source>
        <dbReference type="Proteomes" id="UP001500167"/>
    </source>
</evidence>
<evidence type="ECO:0000313" key="1">
    <source>
        <dbReference type="EMBL" id="GAA4183336.1"/>
    </source>
</evidence>
<keyword evidence="2" id="KW-1185">Reference proteome</keyword>
<protein>
    <recommendedName>
        <fullName evidence="3">Outer membrane protein beta-barrel domain-containing protein</fullName>
    </recommendedName>
</protein>